<evidence type="ECO:0000259" key="9">
    <source>
        <dbReference type="PROSITE" id="PS50002"/>
    </source>
</evidence>
<feature type="compositionally biased region" description="Pro residues" evidence="8">
    <location>
        <begin position="356"/>
        <end position="366"/>
    </location>
</feature>
<feature type="domain" description="F-BAR" evidence="10">
    <location>
        <begin position="14"/>
        <end position="267"/>
    </location>
</feature>
<feature type="compositionally biased region" description="Polar residues" evidence="8">
    <location>
        <begin position="654"/>
        <end position="671"/>
    </location>
</feature>
<dbReference type="SUPFAM" id="SSF50044">
    <property type="entry name" value="SH3-domain"/>
    <property type="match status" value="1"/>
</dbReference>
<evidence type="ECO:0000256" key="5">
    <source>
        <dbReference type="ARBA" id="ARBA00023212"/>
    </source>
</evidence>
<evidence type="ECO:0000313" key="12">
    <source>
        <dbReference type="Proteomes" id="UP000799438"/>
    </source>
</evidence>
<evidence type="ECO:0008006" key="13">
    <source>
        <dbReference type="Google" id="ProtNLM"/>
    </source>
</evidence>
<dbReference type="SUPFAM" id="SSF103657">
    <property type="entry name" value="BAR/IMD domain-like"/>
    <property type="match status" value="1"/>
</dbReference>
<feature type="domain" description="SH3" evidence="9">
    <location>
        <begin position="875"/>
        <end position="935"/>
    </location>
</feature>
<dbReference type="Pfam" id="PF00611">
    <property type="entry name" value="FCH"/>
    <property type="match status" value="1"/>
</dbReference>
<dbReference type="InterPro" id="IPR036028">
    <property type="entry name" value="SH3-like_dom_sf"/>
</dbReference>
<keyword evidence="5" id="KW-0206">Cytoskeleton</keyword>
<dbReference type="SMART" id="SM00326">
    <property type="entry name" value="SH3"/>
    <property type="match status" value="1"/>
</dbReference>
<gene>
    <name evidence="11" type="ORF">K452DRAFT_324848</name>
</gene>
<feature type="region of interest" description="Disordered" evidence="8">
    <location>
        <begin position="320"/>
        <end position="379"/>
    </location>
</feature>
<dbReference type="CDD" id="cd07651">
    <property type="entry name" value="F-BAR_PombeCdc15_like"/>
    <property type="match status" value="1"/>
</dbReference>
<keyword evidence="4" id="KW-0597">Phosphoprotein</keyword>
<protein>
    <recommendedName>
        <fullName evidence="13">F-BAR domain-containing protein</fullName>
    </recommendedName>
</protein>
<dbReference type="PROSITE" id="PS50002">
    <property type="entry name" value="SH3"/>
    <property type="match status" value="1"/>
</dbReference>
<dbReference type="RefSeq" id="XP_033400792.1">
    <property type="nucleotide sequence ID" value="XM_033544731.1"/>
</dbReference>
<keyword evidence="7" id="KW-0175">Coiled coil</keyword>
<dbReference type="GO" id="GO:0106006">
    <property type="term" value="F:cytoskeletal protein-membrane anchor activity"/>
    <property type="evidence" value="ECO:0007669"/>
    <property type="project" value="UniProtKB-ARBA"/>
</dbReference>
<feature type="compositionally biased region" description="Low complexity" evidence="8">
    <location>
        <begin position="674"/>
        <end position="688"/>
    </location>
</feature>
<evidence type="ECO:0000259" key="10">
    <source>
        <dbReference type="PROSITE" id="PS51741"/>
    </source>
</evidence>
<dbReference type="GO" id="GO:0005543">
    <property type="term" value="F:phospholipid binding"/>
    <property type="evidence" value="ECO:0007669"/>
    <property type="project" value="TreeGrafter"/>
</dbReference>
<dbReference type="CDD" id="cd00174">
    <property type="entry name" value="SH3"/>
    <property type="match status" value="1"/>
</dbReference>
<dbReference type="Pfam" id="PF00018">
    <property type="entry name" value="SH3_1"/>
    <property type="match status" value="1"/>
</dbReference>
<feature type="compositionally biased region" description="Polar residues" evidence="8">
    <location>
        <begin position="589"/>
        <end position="600"/>
    </location>
</feature>
<evidence type="ECO:0000313" key="11">
    <source>
        <dbReference type="EMBL" id="KAF2145080.1"/>
    </source>
</evidence>
<feature type="compositionally biased region" description="Gly residues" evidence="8">
    <location>
        <begin position="811"/>
        <end position="821"/>
    </location>
</feature>
<name>A0A6A6BLS9_9PEZI</name>
<dbReference type="PROSITE" id="PS51741">
    <property type="entry name" value="F_BAR"/>
    <property type="match status" value="1"/>
</dbReference>
<dbReference type="PRINTS" id="PR00452">
    <property type="entry name" value="SH3DOMAIN"/>
</dbReference>
<dbReference type="GO" id="GO:0120104">
    <property type="term" value="C:mitotic actomyosin contractile ring, proximal layer"/>
    <property type="evidence" value="ECO:0007669"/>
    <property type="project" value="UniProtKB-ARBA"/>
</dbReference>
<evidence type="ECO:0000256" key="4">
    <source>
        <dbReference type="ARBA" id="ARBA00022553"/>
    </source>
</evidence>
<evidence type="ECO:0000256" key="2">
    <source>
        <dbReference type="ARBA" id="ARBA00022443"/>
    </source>
</evidence>
<comment type="subcellular location">
    <subcellularLocation>
        <location evidence="1">Cytoplasm</location>
        <location evidence="1">Cytoskeleton</location>
    </subcellularLocation>
</comment>
<feature type="compositionally biased region" description="Polar residues" evidence="8">
    <location>
        <begin position="321"/>
        <end position="330"/>
    </location>
</feature>
<keyword evidence="12" id="KW-1185">Reference proteome</keyword>
<feature type="compositionally biased region" description="Basic and acidic residues" evidence="8">
    <location>
        <begin position="560"/>
        <end position="572"/>
    </location>
</feature>
<dbReference type="Gene3D" id="2.30.30.40">
    <property type="entry name" value="SH3 Domains"/>
    <property type="match status" value="1"/>
</dbReference>
<dbReference type="EMBL" id="ML995478">
    <property type="protein sequence ID" value="KAF2145080.1"/>
    <property type="molecule type" value="Genomic_DNA"/>
</dbReference>
<dbReference type="GO" id="GO:0009898">
    <property type="term" value="C:cytoplasmic side of plasma membrane"/>
    <property type="evidence" value="ECO:0007669"/>
    <property type="project" value="TreeGrafter"/>
</dbReference>
<accession>A0A6A6BLS9</accession>
<dbReference type="FunFam" id="1.20.1270.60:FF:000045">
    <property type="entry name" value="Cell division control protein"/>
    <property type="match status" value="1"/>
</dbReference>
<dbReference type="PANTHER" id="PTHR23065">
    <property type="entry name" value="PROLINE-SERINE-THREONINE PHOSPHATASE INTERACTING PROTEIN 1"/>
    <property type="match status" value="1"/>
</dbReference>
<dbReference type="FunFam" id="2.30.30.40:FF:000164">
    <property type="entry name" value="Cell division control protein"/>
    <property type="match status" value="1"/>
</dbReference>
<dbReference type="PRINTS" id="PR00499">
    <property type="entry name" value="P67PHOX"/>
</dbReference>
<dbReference type="PANTHER" id="PTHR23065:SF7">
    <property type="entry name" value="NOSTRIN, ISOFORM H"/>
    <property type="match status" value="1"/>
</dbReference>
<evidence type="ECO:0000256" key="8">
    <source>
        <dbReference type="SAM" id="MobiDB-lite"/>
    </source>
</evidence>
<reference evidence="11" key="1">
    <citation type="journal article" date="2020" name="Stud. Mycol.">
        <title>101 Dothideomycetes genomes: a test case for predicting lifestyles and emergence of pathogens.</title>
        <authorList>
            <person name="Haridas S."/>
            <person name="Albert R."/>
            <person name="Binder M."/>
            <person name="Bloem J."/>
            <person name="Labutti K."/>
            <person name="Salamov A."/>
            <person name="Andreopoulos B."/>
            <person name="Baker S."/>
            <person name="Barry K."/>
            <person name="Bills G."/>
            <person name="Bluhm B."/>
            <person name="Cannon C."/>
            <person name="Castanera R."/>
            <person name="Culley D."/>
            <person name="Daum C."/>
            <person name="Ezra D."/>
            <person name="Gonzalez J."/>
            <person name="Henrissat B."/>
            <person name="Kuo A."/>
            <person name="Liang C."/>
            <person name="Lipzen A."/>
            <person name="Lutzoni F."/>
            <person name="Magnuson J."/>
            <person name="Mondo S."/>
            <person name="Nolan M."/>
            <person name="Ohm R."/>
            <person name="Pangilinan J."/>
            <person name="Park H.-J."/>
            <person name="Ramirez L."/>
            <person name="Alfaro M."/>
            <person name="Sun H."/>
            <person name="Tritt A."/>
            <person name="Yoshinaga Y."/>
            <person name="Zwiers L.-H."/>
            <person name="Turgeon B."/>
            <person name="Goodwin S."/>
            <person name="Spatafora J."/>
            <person name="Crous P."/>
            <person name="Grigoriev I."/>
        </authorList>
    </citation>
    <scope>NUCLEOTIDE SEQUENCE</scope>
    <source>
        <strain evidence="11">CBS 121167</strain>
    </source>
</reference>
<proteinExistence type="predicted"/>
<evidence type="ECO:0000256" key="1">
    <source>
        <dbReference type="ARBA" id="ARBA00004245"/>
    </source>
</evidence>
<dbReference type="AlphaFoldDB" id="A0A6A6BLS9"/>
<evidence type="ECO:0000256" key="7">
    <source>
        <dbReference type="PROSITE-ProRule" id="PRU01077"/>
    </source>
</evidence>
<organism evidence="11 12">
    <name type="scientific">Aplosporella prunicola CBS 121167</name>
    <dbReference type="NCBI Taxonomy" id="1176127"/>
    <lineage>
        <taxon>Eukaryota</taxon>
        <taxon>Fungi</taxon>
        <taxon>Dikarya</taxon>
        <taxon>Ascomycota</taxon>
        <taxon>Pezizomycotina</taxon>
        <taxon>Dothideomycetes</taxon>
        <taxon>Dothideomycetes incertae sedis</taxon>
        <taxon>Botryosphaeriales</taxon>
        <taxon>Aplosporellaceae</taxon>
        <taxon>Aplosporella</taxon>
    </lineage>
</organism>
<dbReference type="InterPro" id="IPR001060">
    <property type="entry name" value="FCH_dom"/>
</dbReference>
<dbReference type="Proteomes" id="UP000799438">
    <property type="component" value="Unassembled WGS sequence"/>
</dbReference>
<dbReference type="Gene3D" id="1.20.1270.60">
    <property type="entry name" value="Arfaptin homology (AH) domain/BAR domain"/>
    <property type="match status" value="1"/>
</dbReference>
<dbReference type="OrthoDB" id="27823at2759"/>
<sequence>MPGTALSDPPSVALSFANNFWGKDDAGVGPLLERMHNAKVTGDELKSFYTSRAAIEEEYSRKMLNLARKPLGSSEAGTLRMSLDVVRAEIESMGKAHQNIAAQMKSELEDQLAAFHGGMKERRKIVQTGIEKLLKIKMQQTSSVNKARDRYEQDCLKIKGYLAQGHMVMGHEERKNKAKLEKTQIQLSNTSQEYEQAVKILEETTGRWNREWKKACDSFQDLEEERIDFMKSSLWTFANIASTVCVSDDASLEKIRLSLEDCEVEKDIVGFINENGTGQEIPDPPKFIDFCRGDAPDDVSEVSEEVNYSVAQFQRAMNPAFRSSSPQPSMFESHHDPNSPLARELGHKDGQQIQPPVIPPAQPPYPDTSRQARSDPRAVTQALQEHYQNQYGEIPKVPHNPYPTDGMTQFCRSQSSVASPIRPASSDSRSDFSSLTSADPTSAAHSPVKTMPDEPQSAVEEHALQKKRSTHFQSRSPFQRKSRQEEAGAQSATPTGRNSFSAASARNDPGTPNSRPPYGRQARRSIVGGERPDLGPEPEPVDPRANFQLNVGNNVFDVASPDKKPPPEKAANEDADPIAAALAELKGVTKQTSLRQSADSYANIPTPGPPPGTPGRARTAAGSAVSAAQRGTPPPSYDQPMSRLGAPQPAHTARQMQQTTQQYVNKAQNMFNARAGTTSSRPGTRGSSEVARAPSPQPTRAASPRFDTYDQAPRPQAYRAPSPNPYAPPNGGGRPRAQSTSPVKREYGSWTSRQHPPTSMPRAVSPQPQFQRPATRAGATSPAPHFAGGRPASSQGGAMVLAPGGSDAGSVYGGSQRGGRPGTSHGRPISAYYGGAAPNDMGYVGNGAGGGGALSTRARSRSVADARQFTKDGRPIMHYSRAMYMYQAQIPEELSFAKGDILAITREQDDGWWEAEVAGKPGRVGLVPSNYLQNC</sequence>
<feature type="compositionally biased region" description="Polar residues" evidence="8">
    <location>
        <begin position="490"/>
        <end position="504"/>
    </location>
</feature>
<evidence type="ECO:0000256" key="3">
    <source>
        <dbReference type="ARBA" id="ARBA00022490"/>
    </source>
</evidence>
<dbReference type="InterPro" id="IPR027267">
    <property type="entry name" value="AH/BAR_dom_sf"/>
</dbReference>
<dbReference type="SMART" id="SM00055">
    <property type="entry name" value="FCH"/>
    <property type="match status" value="1"/>
</dbReference>
<keyword evidence="2 6" id="KW-0728">SH3 domain</keyword>
<dbReference type="InterPro" id="IPR031160">
    <property type="entry name" value="F_BAR_dom"/>
</dbReference>
<feature type="compositionally biased region" description="Low complexity" evidence="8">
    <location>
        <begin position="614"/>
        <end position="631"/>
    </location>
</feature>
<dbReference type="GO" id="GO:1903475">
    <property type="term" value="P:mitotic actomyosin contractile ring assembly"/>
    <property type="evidence" value="ECO:0007669"/>
    <property type="project" value="UniProtKB-ARBA"/>
</dbReference>
<feature type="compositionally biased region" description="Polar residues" evidence="8">
    <location>
        <begin position="406"/>
        <end position="418"/>
    </location>
</feature>
<dbReference type="InterPro" id="IPR001452">
    <property type="entry name" value="SH3_domain"/>
</dbReference>
<evidence type="ECO:0000256" key="6">
    <source>
        <dbReference type="PROSITE-ProRule" id="PRU00192"/>
    </source>
</evidence>
<feature type="compositionally biased region" description="Low complexity" evidence="8">
    <location>
        <begin position="425"/>
        <end position="439"/>
    </location>
</feature>
<feature type="region of interest" description="Disordered" evidence="8">
    <location>
        <begin position="391"/>
        <end position="829"/>
    </location>
</feature>
<keyword evidence="3" id="KW-0963">Cytoplasm</keyword>
<dbReference type="GeneID" id="54302227"/>